<gene>
    <name evidence="7" type="ORF">NSA23_08055</name>
</gene>
<dbReference type="SMART" id="SM00448">
    <property type="entry name" value="REC"/>
    <property type="match status" value="1"/>
</dbReference>
<dbReference type="InterPro" id="IPR018060">
    <property type="entry name" value="HTH_AraC"/>
</dbReference>
<dbReference type="AlphaFoldDB" id="A0A9X2S6V5"/>
<evidence type="ECO:0000259" key="6">
    <source>
        <dbReference type="PROSITE" id="PS50110"/>
    </source>
</evidence>
<evidence type="ECO:0000313" key="7">
    <source>
        <dbReference type="EMBL" id="MCR2044072.1"/>
    </source>
</evidence>
<dbReference type="PANTHER" id="PTHR43280">
    <property type="entry name" value="ARAC-FAMILY TRANSCRIPTIONAL REGULATOR"/>
    <property type="match status" value="1"/>
</dbReference>
<dbReference type="PRINTS" id="PR00032">
    <property type="entry name" value="HTHARAC"/>
</dbReference>
<proteinExistence type="predicted"/>
<dbReference type="Gene3D" id="1.10.10.60">
    <property type="entry name" value="Homeodomain-like"/>
    <property type="match status" value="2"/>
</dbReference>
<evidence type="ECO:0000256" key="3">
    <source>
        <dbReference type="ARBA" id="ARBA00023163"/>
    </source>
</evidence>
<dbReference type="GO" id="GO:0000160">
    <property type="term" value="P:phosphorelay signal transduction system"/>
    <property type="evidence" value="ECO:0007669"/>
    <property type="project" value="InterPro"/>
</dbReference>
<keyword evidence="8" id="KW-1185">Reference proteome</keyword>
<keyword evidence="2" id="KW-0238">DNA-binding</keyword>
<dbReference type="SUPFAM" id="SSF46689">
    <property type="entry name" value="Homeodomain-like"/>
    <property type="match status" value="2"/>
</dbReference>
<dbReference type="SMART" id="SM00342">
    <property type="entry name" value="HTH_ARAC"/>
    <property type="match status" value="1"/>
</dbReference>
<dbReference type="InterPro" id="IPR020449">
    <property type="entry name" value="Tscrpt_reg_AraC-type_HTH"/>
</dbReference>
<protein>
    <submittedName>
        <fullName evidence="7">Response regulator</fullName>
    </submittedName>
</protein>
<dbReference type="SUPFAM" id="SSF52172">
    <property type="entry name" value="CheY-like"/>
    <property type="match status" value="1"/>
</dbReference>
<feature type="modified residue" description="4-aspartylphosphate" evidence="4">
    <location>
        <position position="55"/>
    </location>
</feature>
<feature type="domain" description="Response regulatory" evidence="6">
    <location>
        <begin position="3"/>
        <end position="120"/>
    </location>
</feature>
<reference evidence="7" key="1">
    <citation type="submission" date="2022-07" db="EMBL/GenBank/DDBJ databases">
        <title>Enhanced cultured diversity of the mouse gut microbiota enables custom-made synthetic communities.</title>
        <authorList>
            <person name="Afrizal A."/>
        </authorList>
    </citation>
    <scope>NUCLEOTIDE SEQUENCE</scope>
    <source>
        <strain evidence="7">DSM 29482</strain>
    </source>
</reference>
<dbReference type="PANTHER" id="PTHR43280:SF2">
    <property type="entry name" value="HTH-TYPE TRANSCRIPTIONAL REGULATOR EXSA"/>
    <property type="match status" value="1"/>
</dbReference>
<dbReference type="InterPro" id="IPR001789">
    <property type="entry name" value="Sig_transdc_resp-reg_receiver"/>
</dbReference>
<evidence type="ECO:0000313" key="8">
    <source>
        <dbReference type="Proteomes" id="UP001142078"/>
    </source>
</evidence>
<evidence type="ECO:0000256" key="1">
    <source>
        <dbReference type="ARBA" id="ARBA00023015"/>
    </source>
</evidence>
<comment type="caution">
    <text evidence="7">The sequence shown here is derived from an EMBL/GenBank/DDBJ whole genome shotgun (WGS) entry which is preliminary data.</text>
</comment>
<dbReference type="Proteomes" id="UP001142078">
    <property type="component" value="Unassembled WGS sequence"/>
</dbReference>
<evidence type="ECO:0000256" key="4">
    <source>
        <dbReference type="PROSITE-ProRule" id="PRU00169"/>
    </source>
</evidence>
<accession>A0A9X2S6V5</accession>
<dbReference type="OrthoDB" id="9759232at2"/>
<dbReference type="GO" id="GO:0003700">
    <property type="term" value="F:DNA-binding transcription factor activity"/>
    <property type="evidence" value="ECO:0007669"/>
    <property type="project" value="InterPro"/>
</dbReference>
<keyword evidence="1" id="KW-0805">Transcription regulation</keyword>
<dbReference type="PROSITE" id="PS50110">
    <property type="entry name" value="RESPONSE_REGULATORY"/>
    <property type="match status" value="1"/>
</dbReference>
<dbReference type="InterPro" id="IPR018062">
    <property type="entry name" value="HTH_AraC-typ_CS"/>
</dbReference>
<dbReference type="Pfam" id="PF12833">
    <property type="entry name" value="HTH_18"/>
    <property type="match status" value="1"/>
</dbReference>
<feature type="domain" description="HTH araC/xylS-type" evidence="5">
    <location>
        <begin position="146"/>
        <end position="244"/>
    </location>
</feature>
<dbReference type="PROSITE" id="PS01124">
    <property type="entry name" value="HTH_ARAC_FAMILY_2"/>
    <property type="match status" value="1"/>
</dbReference>
<dbReference type="CDD" id="cd17536">
    <property type="entry name" value="REC_YesN-like"/>
    <property type="match status" value="1"/>
</dbReference>
<keyword evidence="4" id="KW-0597">Phosphoprotein</keyword>
<dbReference type="InterPro" id="IPR011006">
    <property type="entry name" value="CheY-like_superfamily"/>
</dbReference>
<evidence type="ECO:0000259" key="5">
    <source>
        <dbReference type="PROSITE" id="PS01124"/>
    </source>
</evidence>
<dbReference type="PROSITE" id="PS00041">
    <property type="entry name" value="HTH_ARAC_FAMILY_1"/>
    <property type="match status" value="1"/>
</dbReference>
<name>A0A9X2S6V5_9FIRM</name>
<organism evidence="7 8">
    <name type="scientific">Anaerosalibacter massiliensis</name>
    <dbReference type="NCBI Taxonomy" id="1347392"/>
    <lineage>
        <taxon>Bacteria</taxon>
        <taxon>Bacillati</taxon>
        <taxon>Bacillota</taxon>
        <taxon>Tissierellia</taxon>
        <taxon>Tissierellales</taxon>
        <taxon>Sporanaerobacteraceae</taxon>
        <taxon>Anaerosalibacter</taxon>
    </lineage>
</organism>
<dbReference type="GO" id="GO:0043565">
    <property type="term" value="F:sequence-specific DNA binding"/>
    <property type="evidence" value="ECO:0007669"/>
    <property type="project" value="InterPro"/>
</dbReference>
<dbReference type="Gene3D" id="3.40.50.2300">
    <property type="match status" value="1"/>
</dbReference>
<dbReference type="EMBL" id="JANJZL010000004">
    <property type="protein sequence ID" value="MCR2044072.1"/>
    <property type="molecule type" value="Genomic_DNA"/>
</dbReference>
<evidence type="ECO:0000256" key="2">
    <source>
        <dbReference type="ARBA" id="ARBA00023125"/>
    </source>
</evidence>
<keyword evidence="3" id="KW-0804">Transcription</keyword>
<dbReference type="RefSeq" id="WP_075052132.1">
    <property type="nucleotide sequence ID" value="NZ_CABKTM010000049.1"/>
</dbReference>
<sequence length="271" mass="31479">MYKILLVDDEYLEREALKKIIYENLNYVEIVGQTSSGREAVELSEKLNPHLIFMDIKIPGIDGLEAAKIIKEKDANKVIIMLTAYDNFEFAQRAIRARANDYILKPVRGREIINIIEEHYNKISRKPEELSINDVCVDSVVSKELLKAIEYIKDNFHNGISLNDVADHVNLSAYYLSKLFKKELGVNFIDYITFYRMKKAKELLKDTDIPIINIAIELGYSEPNYFSKVFKKSFGITPSQYRDKKKNEKIKKLKSNLFIKHTPKINGGWYI</sequence>
<dbReference type="Pfam" id="PF00072">
    <property type="entry name" value="Response_reg"/>
    <property type="match status" value="1"/>
</dbReference>
<dbReference type="InterPro" id="IPR009057">
    <property type="entry name" value="Homeodomain-like_sf"/>
</dbReference>